<evidence type="ECO:0000313" key="3">
    <source>
        <dbReference type="Proteomes" id="UP000000763"/>
    </source>
</evidence>
<feature type="region of interest" description="Disordered" evidence="1">
    <location>
        <begin position="231"/>
        <end position="301"/>
    </location>
</feature>
<reference evidence="3" key="2">
    <citation type="journal article" date="2008" name="Nucleic Acids Res.">
        <title>The rice annotation project database (RAP-DB): 2008 update.</title>
        <authorList>
            <consortium name="The rice annotation project (RAP)"/>
        </authorList>
    </citation>
    <scope>GENOME REANNOTATION</scope>
    <source>
        <strain evidence="3">cv. Nipponbare</strain>
    </source>
</reference>
<feature type="region of interest" description="Disordered" evidence="1">
    <location>
        <begin position="188"/>
        <end position="208"/>
    </location>
</feature>
<dbReference type="Proteomes" id="UP000000763">
    <property type="component" value="Chromosome 4"/>
</dbReference>
<reference evidence="2 3" key="1">
    <citation type="journal article" date="2005" name="Nature">
        <title>The map-based sequence of the rice genome.</title>
        <authorList>
            <consortium name="International rice genome sequencing project (IRGSP)"/>
            <person name="Matsumoto T."/>
            <person name="Wu J."/>
            <person name="Kanamori H."/>
            <person name="Katayose Y."/>
            <person name="Fujisawa M."/>
            <person name="Namiki N."/>
            <person name="Mizuno H."/>
            <person name="Yamamoto K."/>
            <person name="Antonio B.A."/>
            <person name="Baba T."/>
            <person name="Sakata K."/>
            <person name="Nagamura Y."/>
            <person name="Aoki H."/>
            <person name="Arikawa K."/>
            <person name="Arita K."/>
            <person name="Bito T."/>
            <person name="Chiden Y."/>
            <person name="Fujitsuka N."/>
            <person name="Fukunaka R."/>
            <person name="Hamada M."/>
            <person name="Harada C."/>
            <person name="Hayashi A."/>
            <person name="Hijishita S."/>
            <person name="Honda M."/>
            <person name="Hosokawa S."/>
            <person name="Ichikawa Y."/>
            <person name="Idonuma A."/>
            <person name="Iijima M."/>
            <person name="Ikeda M."/>
            <person name="Ikeno M."/>
            <person name="Ito K."/>
            <person name="Ito S."/>
            <person name="Ito T."/>
            <person name="Ito Y."/>
            <person name="Ito Y."/>
            <person name="Iwabuchi A."/>
            <person name="Kamiya K."/>
            <person name="Karasawa W."/>
            <person name="Kurita K."/>
            <person name="Katagiri S."/>
            <person name="Kikuta A."/>
            <person name="Kobayashi H."/>
            <person name="Kobayashi N."/>
            <person name="Machita K."/>
            <person name="Maehara T."/>
            <person name="Masukawa M."/>
            <person name="Mizubayashi T."/>
            <person name="Mukai Y."/>
            <person name="Nagasaki H."/>
            <person name="Nagata Y."/>
            <person name="Naito S."/>
            <person name="Nakashima M."/>
            <person name="Nakama Y."/>
            <person name="Nakamichi Y."/>
            <person name="Nakamura M."/>
            <person name="Meguro A."/>
            <person name="Negishi M."/>
            <person name="Ohta I."/>
            <person name="Ohta T."/>
            <person name="Okamoto M."/>
            <person name="Ono N."/>
            <person name="Saji S."/>
            <person name="Sakaguchi M."/>
            <person name="Sakai K."/>
            <person name="Shibata M."/>
            <person name="Shimokawa T."/>
            <person name="Song J."/>
            <person name="Takazaki Y."/>
            <person name="Terasawa K."/>
            <person name="Tsugane M."/>
            <person name="Tsuji K."/>
            <person name="Ueda S."/>
            <person name="Waki K."/>
            <person name="Yamagata H."/>
            <person name="Yamamoto M."/>
            <person name="Yamamoto S."/>
            <person name="Yamane H."/>
            <person name="Yoshiki S."/>
            <person name="Yoshihara R."/>
            <person name="Yukawa K."/>
            <person name="Zhong H."/>
            <person name="Yano M."/>
            <person name="Yuan Q."/>
            <person name="Ouyang S."/>
            <person name="Liu J."/>
            <person name="Jones K.M."/>
            <person name="Gansberger K."/>
            <person name="Moffat K."/>
            <person name="Hill J."/>
            <person name="Bera J."/>
            <person name="Fadrosh D."/>
            <person name="Jin S."/>
            <person name="Johri S."/>
            <person name="Kim M."/>
            <person name="Overton L."/>
            <person name="Reardon M."/>
            <person name="Tsitrin T."/>
            <person name="Vuong H."/>
            <person name="Weaver B."/>
            <person name="Ciecko A."/>
            <person name="Tallon L."/>
            <person name="Jackson J."/>
            <person name="Pai G."/>
            <person name="Aken S.V."/>
            <person name="Utterback T."/>
            <person name="Reidmuller S."/>
            <person name="Feldblyum T."/>
            <person name="Hsiao J."/>
            <person name="Zismann V."/>
            <person name="Iobst S."/>
            <person name="de Vazeille A.R."/>
            <person name="Buell C.R."/>
            <person name="Ying K."/>
            <person name="Li Y."/>
            <person name="Lu T."/>
            <person name="Huang Y."/>
            <person name="Zhao Q."/>
            <person name="Feng Q."/>
            <person name="Zhang L."/>
            <person name="Zhu J."/>
            <person name="Weng Q."/>
            <person name="Mu J."/>
            <person name="Lu Y."/>
            <person name="Fan D."/>
            <person name="Liu Y."/>
            <person name="Guan J."/>
            <person name="Zhang Y."/>
            <person name="Yu S."/>
            <person name="Liu X."/>
            <person name="Zhang Y."/>
            <person name="Hong G."/>
            <person name="Han B."/>
            <person name="Choisne N."/>
            <person name="Demange N."/>
            <person name="Orjeda G."/>
            <person name="Samain S."/>
            <person name="Cattolico L."/>
            <person name="Pelletier E."/>
            <person name="Couloux A."/>
            <person name="Segurens B."/>
            <person name="Wincker P."/>
            <person name="D'Hont A."/>
            <person name="Scarpelli C."/>
            <person name="Weissenbach J."/>
            <person name="Salanoubat M."/>
            <person name="Quetier F."/>
            <person name="Yu Y."/>
            <person name="Kim H.R."/>
            <person name="Rambo T."/>
            <person name="Currie J."/>
            <person name="Collura K."/>
            <person name="Luo M."/>
            <person name="Yang T."/>
            <person name="Ammiraju J.S.S."/>
            <person name="Engler F."/>
            <person name="Soderlund C."/>
            <person name="Wing R.A."/>
            <person name="Palmer L.E."/>
            <person name="de la Bastide M."/>
            <person name="Spiegel L."/>
            <person name="Nascimento L."/>
            <person name="Zutavern T."/>
            <person name="O'Shaughnessy A."/>
            <person name="Dike S."/>
            <person name="Dedhia N."/>
            <person name="Preston R."/>
            <person name="Balija V."/>
            <person name="McCombie W.R."/>
            <person name="Chow T."/>
            <person name="Chen H."/>
            <person name="Chung M."/>
            <person name="Chen C."/>
            <person name="Shaw J."/>
            <person name="Wu H."/>
            <person name="Hsiao K."/>
            <person name="Chao Y."/>
            <person name="Chu M."/>
            <person name="Cheng C."/>
            <person name="Hour A."/>
            <person name="Lee P."/>
            <person name="Lin S."/>
            <person name="Lin Y."/>
            <person name="Liou J."/>
            <person name="Liu S."/>
            <person name="Hsing Y."/>
            <person name="Raghuvanshi S."/>
            <person name="Mohanty A."/>
            <person name="Bharti A.K."/>
            <person name="Gaur A."/>
            <person name="Gupta V."/>
            <person name="Kumar D."/>
            <person name="Ravi V."/>
            <person name="Vij S."/>
            <person name="Kapur A."/>
            <person name="Khurana P."/>
            <person name="Khurana P."/>
            <person name="Khurana J.P."/>
            <person name="Tyagi A.K."/>
            <person name="Gaikwad K."/>
            <person name="Singh A."/>
            <person name="Dalal V."/>
            <person name="Srivastava S."/>
            <person name="Dixit A."/>
            <person name="Pal A.K."/>
            <person name="Ghazi I.A."/>
            <person name="Yadav M."/>
            <person name="Pandit A."/>
            <person name="Bhargava A."/>
            <person name="Sureshbabu K."/>
            <person name="Batra K."/>
            <person name="Sharma T.R."/>
            <person name="Mohapatra T."/>
            <person name="Singh N.K."/>
            <person name="Messing J."/>
            <person name="Nelson A.B."/>
            <person name="Fuks G."/>
            <person name="Kavchok S."/>
            <person name="Keizer G."/>
            <person name="Linton E."/>
            <person name="Llaca V."/>
            <person name="Song R."/>
            <person name="Tanyolac B."/>
            <person name="Young S."/>
            <person name="Ho-Il K."/>
            <person name="Hahn J.H."/>
            <person name="Sangsakoo G."/>
            <person name="Vanavichit A."/>
            <person name="de Mattos Luiz.A.T."/>
            <person name="Zimmer P.D."/>
            <person name="Malone G."/>
            <person name="Dellagostin O."/>
            <person name="de Oliveira A.C."/>
            <person name="Bevan M."/>
            <person name="Bancroft I."/>
            <person name="Minx P."/>
            <person name="Cordum H."/>
            <person name="Wilson R."/>
            <person name="Cheng Z."/>
            <person name="Jin W."/>
            <person name="Jiang J."/>
            <person name="Leong S.A."/>
            <person name="Iwama H."/>
            <person name="Gojobori T."/>
            <person name="Itoh T."/>
            <person name="Niimura Y."/>
            <person name="Fujii Y."/>
            <person name="Habara T."/>
            <person name="Sakai H."/>
            <person name="Sato Y."/>
            <person name="Wilson G."/>
            <person name="Kumar K."/>
            <person name="McCouch S."/>
            <person name="Juretic N."/>
            <person name="Hoen D."/>
            <person name="Wright S."/>
            <person name="Bruskiewich R."/>
            <person name="Bureau T."/>
            <person name="Miyao A."/>
            <person name="Hirochika H."/>
            <person name="Nishikawa T."/>
            <person name="Kadowaki K."/>
            <person name="Sugiura M."/>
            <person name="Burr B."/>
            <person name="Sasaki T."/>
        </authorList>
    </citation>
    <scope>NUCLEOTIDE SEQUENCE [LARGE SCALE GENOMIC DNA]</scope>
    <source>
        <strain evidence="3">cv. Nipponbare</strain>
    </source>
</reference>
<feature type="compositionally biased region" description="Low complexity" evidence="1">
    <location>
        <begin position="14"/>
        <end position="26"/>
    </location>
</feature>
<proteinExistence type="predicted"/>
<accession>Q0JE09</accession>
<sequence length="301" mass="32562">MLYLLAVAGAPVPVPAPQHHAAVVPRPLHDRQRLPRQRRRRDVPAVRRARRRREPEVDGAPRQAGRPLPPRRGERGGVAGAVAAGRVVVELDVDAVEHPRAQRLAQHPVRERALRRRRQPHLLTPWLPPAVSFEVPGEVVVVGGAAELDVEVDAVEHGVAEGAGLGAAAKVKVPEVVGDGLGVGLGGEGVPADAAADGEEDEHPPGLAVLHVGPHGAPVVAGEVQLVPAAAEAGEEGDDHRRVQPAAARLPEPPLRRRLPPVHRDPPGLLPGRRRRRRRRQDQRAAHRRRQRQPPQRRHAN</sequence>
<feature type="compositionally biased region" description="Basic residues" evidence="1">
    <location>
        <begin position="272"/>
        <end position="301"/>
    </location>
</feature>
<evidence type="ECO:0000256" key="1">
    <source>
        <dbReference type="SAM" id="MobiDB-lite"/>
    </source>
</evidence>
<feature type="region of interest" description="Disordered" evidence="1">
    <location>
        <begin position="14"/>
        <end position="76"/>
    </location>
</feature>
<dbReference type="EMBL" id="AP008210">
    <property type="protein sequence ID" value="BAF14428.1"/>
    <property type="molecule type" value="Genomic_DNA"/>
</dbReference>
<organism evidence="2 3">
    <name type="scientific">Oryza sativa subsp. japonica</name>
    <name type="common">Rice</name>
    <dbReference type="NCBI Taxonomy" id="39947"/>
    <lineage>
        <taxon>Eukaryota</taxon>
        <taxon>Viridiplantae</taxon>
        <taxon>Streptophyta</taxon>
        <taxon>Embryophyta</taxon>
        <taxon>Tracheophyta</taxon>
        <taxon>Spermatophyta</taxon>
        <taxon>Magnoliopsida</taxon>
        <taxon>Liliopsida</taxon>
        <taxon>Poales</taxon>
        <taxon>Poaceae</taxon>
        <taxon>BOP clade</taxon>
        <taxon>Oryzoideae</taxon>
        <taxon>Oryzeae</taxon>
        <taxon>Oryzinae</taxon>
        <taxon>Oryza</taxon>
        <taxon>Oryza sativa</taxon>
    </lineage>
</organism>
<dbReference type="KEGG" id="dosa:Os04g0347100"/>
<feature type="compositionally biased region" description="Basic residues" evidence="1">
    <location>
        <begin position="34"/>
        <end position="52"/>
    </location>
</feature>
<name>Q0JE09_ORYSJ</name>
<dbReference type="AlphaFoldDB" id="Q0JE09"/>
<evidence type="ECO:0000313" key="2">
    <source>
        <dbReference type="EMBL" id="BAF14428.1"/>
    </source>
</evidence>
<protein>
    <submittedName>
        <fullName evidence="2">Os04g0347100 protein</fullName>
    </submittedName>
</protein>
<gene>
    <name evidence="2" type="ordered locus">Os04g0347100</name>
</gene>